<reference evidence="2" key="2">
    <citation type="submission" date="2020-01" db="EMBL/GenBank/DDBJ databases">
        <authorList>
            <person name="Campanaro S."/>
        </authorList>
    </citation>
    <scope>NUCLEOTIDE SEQUENCE</scope>
    <source>
        <strain evidence="2">AS01afH2WH_6</strain>
    </source>
</reference>
<dbReference type="RefSeq" id="WP_273174200.1">
    <property type="nucleotide sequence ID" value="NZ_CP181270.1"/>
</dbReference>
<dbReference type="EMBL" id="JAAXZR010000025">
    <property type="protein sequence ID" value="NLT80140.1"/>
    <property type="molecule type" value="Genomic_DNA"/>
</dbReference>
<reference evidence="2" key="1">
    <citation type="journal article" date="2020" name="Biotechnol. Biofuels">
        <title>New insights from the biogas microbiome by comprehensive genome-resolved metagenomics of nearly 1600 species originating from multiple anaerobic digesters.</title>
        <authorList>
            <person name="Campanaro S."/>
            <person name="Treu L."/>
            <person name="Rodriguez-R L.M."/>
            <person name="Kovalovszki A."/>
            <person name="Ziels R.M."/>
            <person name="Maus I."/>
            <person name="Zhu X."/>
            <person name="Kougias P.G."/>
            <person name="Basile A."/>
            <person name="Luo G."/>
            <person name="Schluter A."/>
            <person name="Konstantinidis K.T."/>
            <person name="Angelidaki I."/>
        </authorList>
    </citation>
    <scope>NUCLEOTIDE SEQUENCE</scope>
    <source>
        <strain evidence="2">AS01afH2WH_6</strain>
    </source>
</reference>
<evidence type="ECO:0000313" key="3">
    <source>
        <dbReference type="Proteomes" id="UP000767327"/>
    </source>
</evidence>
<gene>
    <name evidence="2" type="ORF">GXW98_07650</name>
</gene>
<evidence type="ECO:0000256" key="1">
    <source>
        <dbReference type="SAM" id="Phobius"/>
    </source>
</evidence>
<sequence length="184" mass="20091">MAFLLSEVPAFEVPRFAPRVVPWVLDFVCFVVPVFFLAAASVDVLVEEDCPERVPEVEDELLADEVRFRAAGLRVDEDLVPLVVPAVVPDFVALLRVDAVREAVLDLVVPEAEDLEPRRAVVLAAAPDFGLPVVARDAEDFDVEDFDVADFDEEDFDGADFDVADFDEADLAAVDVDVDGDVGV</sequence>
<evidence type="ECO:0000313" key="2">
    <source>
        <dbReference type="EMBL" id="NLT80140.1"/>
    </source>
</evidence>
<keyword evidence="1" id="KW-1133">Transmembrane helix</keyword>
<keyword evidence="1" id="KW-0812">Transmembrane</keyword>
<accession>A0A971CZV2</accession>
<organism evidence="2 3">
    <name type="scientific">Bifidobacterium crudilactis</name>
    <dbReference type="NCBI Taxonomy" id="327277"/>
    <lineage>
        <taxon>Bacteria</taxon>
        <taxon>Bacillati</taxon>
        <taxon>Actinomycetota</taxon>
        <taxon>Actinomycetes</taxon>
        <taxon>Bifidobacteriales</taxon>
        <taxon>Bifidobacteriaceae</taxon>
        <taxon>Bifidobacterium</taxon>
    </lineage>
</organism>
<dbReference type="AlphaFoldDB" id="A0A971CZV2"/>
<feature type="transmembrane region" description="Helical" evidence="1">
    <location>
        <begin position="20"/>
        <end position="46"/>
    </location>
</feature>
<dbReference type="Proteomes" id="UP000767327">
    <property type="component" value="Unassembled WGS sequence"/>
</dbReference>
<comment type="caution">
    <text evidence="2">The sequence shown here is derived from an EMBL/GenBank/DDBJ whole genome shotgun (WGS) entry which is preliminary data.</text>
</comment>
<keyword evidence="1" id="KW-0472">Membrane</keyword>
<proteinExistence type="predicted"/>
<name>A0A971CZV2_9BIFI</name>
<protein>
    <submittedName>
        <fullName evidence="2">Uncharacterized protein</fullName>
    </submittedName>
</protein>